<accession>A0ABU9HSD8</accession>
<dbReference type="Proteomes" id="UP001464555">
    <property type="component" value="Unassembled WGS sequence"/>
</dbReference>
<protein>
    <submittedName>
        <fullName evidence="1">Carboxypeptidase-like regulatory domain-containing protein</fullName>
    </submittedName>
</protein>
<proteinExistence type="predicted"/>
<name>A0ABU9HSD8_9FLAO</name>
<dbReference type="SUPFAM" id="SSF49464">
    <property type="entry name" value="Carboxypeptidase regulatory domain-like"/>
    <property type="match status" value="1"/>
</dbReference>
<keyword evidence="2" id="KW-1185">Reference proteome</keyword>
<dbReference type="EMBL" id="JBBYHR010000001">
    <property type="protein sequence ID" value="MEL1243073.1"/>
    <property type="molecule type" value="Genomic_DNA"/>
</dbReference>
<gene>
    <name evidence="1" type="ORF">AAEO56_02270</name>
</gene>
<sequence>MKKPIQISIPTPCHENWANMSPADKGRFCASCQKNVRDFTRSSDREIADVLKKEGKLCGRFRASQLERELYVPQEKSKFWAVTSAAAITLLTVGVTEVSAQTPVQTEQHESKIDDLSKKPNGLKTITGTVTDEQGFTLPGVNVTVRGTNRVVQTDFDGVYSVEAENGQILEFAYIGMKTQTITVSEKANYKFVMREEYGELIGEIIIKNSGDTRPHISVASQFMFGY</sequence>
<evidence type="ECO:0000313" key="2">
    <source>
        <dbReference type="Proteomes" id="UP001464555"/>
    </source>
</evidence>
<comment type="caution">
    <text evidence="1">The sequence shown here is derived from an EMBL/GenBank/DDBJ whole genome shotgun (WGS) entry which is preliminary data.</text>
</comment>
<evidence type="ECO:0000313" key="1">
    <source>
        <dbReference type="EMBL" id="MEL1243073.1"/>
    </source>
</evidence>
<reference evidence="1 2" key="1">
    <citation type="submission" date="2024-04" db="EMBL/GenBank/DDBJ databases">
        <title>Flavobacterium sp. DGU11 16S ribosomal RNA gene Genome sequencing and assembly.</title>
        <authorList>
            <person name="Park S."/>
        </authorList>
    </citation>
    <scope>NUCLEOTIDE SEQUENCE [LARGE SCALE GENOMIC DNA]</scope>
    <source>
        <strain evidence="1 2">DGU11</strain>
    </source>
</reference>
<organism evidence="1 2">
    <name type="scientific">Flavobacterium arundinis</name>
    <dbReference type="NCBI Taxonomy" id="3139143"/>
    <lineage>
        <taxon>Bacteria</taxon>
        <taxon>Pseudomonadati</taxon>
        <taxon>Bacteroidota</taxon>
        <taxon>Flavobacteriia</taxon>
        <taxon>Flavobacteriales</taxon>
        <taxon>Flavobacteriaceae</taxon>
        <taxon>Flavobacterium</taxon>
    </lineage>
</organism>
<dbReference type="RefSeq" id="WP_341695391.1">
    <property type="nucleotide sequence ID" value="NZ_JBBYHR010000001.1"/>
</dbReference>
<dbReference type="Pfam" id="PF13715">
    <property type="entry name" value="CarbopepD_reg_2"/>
    <property type="match status" value="1"/>
</dbReference>
<dbReference type="InterPro" id="IPR008969">
    <property type="entry name" value="CarboxyPept-like_regulatory"/>
</dbReference>
<dbReference type="Gene3D" id="2.60.40.1120">
    <property type="entry name" value="Carboxypeptidase-like, regulatory domain"/>
    <property type="match status" value="1"/>
</dbReference>